<dbReference type="EC" id="2.3.1.20" evidence="4 11"/>
<dbReference type="OrthoDB" id="4506402at2"/>
<gene>
    <name evidence="14" type="ORF">LAUMK142_03570</name>
</gene>
<evidence type="ECO:0000256" key="2">
    <source>
        <dbReference type="ARBA" id="ARBA00005189"/>
    </source>
</evidence>
<dbReference type="GO" id="GO:0004144">
    <property type="term" value="F:diacylglycerol O-acyltransferase activity"/>
    <property type="evidence" value="ECO:0007669"/>
    <property type="project" value="UniProtKB-EC"/>
</dbReference>
<evidence type="ECO:0000256" key="5">
    <source>
        <dbReference type="ARBA" id="ARBA00022516"/>
    </source>
</evidence>
<evidence type="ECO:0000256" key="1">
    <source>
        <dbReference type="ARBA" id="ARBA00004771"/>
    </source>
</evidence>
<dbReference type="EMBL" id="UPHU01000001">
    <property type="protein sequence ID" value="VBA52466.1"/>
    <property type="molecule type" value="Genomic_DNA"/>
</dbReference>
<dbReference type="InterPro" id="IPR014292">
    <property type="entry name" value="Acyl_transf_WS/DGAT"/>
</dbReference>
<evidence type="ECO:0000256" key="9">
    <source>
        <dbReference type="ARBA" id="ARBA00023315"/>
    </source>
</evidence>
<evidence type="ECO:0000313" key="14">
    <source>
        <dbReference type="EMBL" id="VBA52466.1"/>
    </source>
</evidence>
<reference evidence="14 15" key="1">
    <citation type="submission" date="2018-09" db="EMBL/GenBank/DDBJ databases">
        <authorList>
            <person name="Tagini F."/>
        </authorList>
    </citation>
    <scope>NUCLEOTIDE SEQUENCE [LARGE SCALE GENOMIC DNA]</scope>
    <source>
        <strain evidence="14 15">MK142</strain>
    </source>
</reference>
<comment type="catalytic activity">
    <reaction evidence="10 11">
        <text>an acyl-CoA + a 1,2-diacyl-sn-glycerol = a triacyl-sn-glycerol + CoA</text>
        <dbReference type="Rhea" id="RHEA:10868"/>
        <dbReference type="ChEBI" id="CHEBI:17815"/>
        <dbReference type="ChEBI" id="CHEBI:57287"/>
        <dbReference type="ChEBI" id="CHEBI:58342"/>
        <dbReference type="ChEBI" id="CHEBI:64615"/>
        <dbReference type="EC" id="2.3.1.20"/>
    </reaction>
</comment>
<dbReference type="NCBIfam" id="TIGR02946">
    <property type="entry name" value="acyl_WS_DGAT"/>
    <property type="match status" value="1"/>
</dbReference>
<dbReference type="InterPro" id="IPR009721">
    <property type="entry name" value="O-acyltransferase_WSD1_C"/>
</dbReference>
<accession>A0A498QTX7</accession>
<dbReference type="GO" id="GO:0001666">
    <property type="term" value="P:response to hypoxia"/>
    <property type="evidence" value="ECO:0007669"/>
    <property type="project" value="TreeGrafter"/>
</dbReference>
<evidence type="ECO:0000259" key="13">
    <source>
        <dbReference type="Pfam" id="PF06974"/>
    </source>
</evidence>
<organism evidence="14 15">
    <name type="scientific">Mycobacterium pseudokansasii</name>
    <dbReference type="NCBI Taxonomy" id="2341080"/>
    <lineage>
        <taxon>Bacteria</taxon>
        <taxon>Bacillati</taxon>
        <taxon>Actinomycetota</taxon>
        <taxon>Actinomycetes</taxon>
        <taxon>Mycobacteriales</taxon>
        <taxon>Mycobacteriaceae</taxon>
        <taxon>Mycobacterium</taxon>
    </lineage>
</organism>
<comment type="pathway">
    <text evidence="1 11">Glycerolipid metabolism; triacylglycerol biosynthesis.</text>
</comment>
<proteinExistence type="inferred from homology"/>
<dbReference type="UniPathway" id="UPA00282"/>
<evidence type="ECO:0000256" key="6">
    <source>
        <dbReference type="ARBA" id="ARBA00022679"/>
    </source>
</evidence>
<dbReference type="PANTHER" id="PTHR31650">
    <property type="entry name" value="O-ACYLTRANSFERASE (WSD1-LIKE) FAMILY PROTEIN"/>
    <property type="match status" value="1"/>
</dbReference>
<evidence type="ECO:0000256" key="10">
    <source>
        <dbReference type="ARBA" id="ARBA00048109"/>
    </source>
</evidence>
<dbReference type="SUPFAM" id="SSF52777">
    <property type="entry name" value="CoA-dependent acyltransferases"/>
    <property type="match status" value="1"/>
</dbReference>
<dbReference type="RefSeq" id="WP_063467374.1">
    <property type="nucleotide sequence ID" value="NZ_JAIENV010000142.1"/>
</dbReference>
<evidence type="ECO:0000256" key="11">
    <source>
        <dbReference type="RuleBase" id="RU361241"/>
    </source>
</evidence>
<keyword evidence="7 11" id="KW-0319">Glycerol metabolism</keyword>
<dbReference type="InterPro" id="IPR045034">
    <property type="entry name" value="O-acyltransferase_WSD1-like"/>
</dbReference>
<sequence length="490" mass="53407">MEQLSGLDAAFVYFEAAGGAHVSSFAIYDPSTAPGGTVSFDDVAAHIGSRLGADRAFRSALARVPFDLDHPYWVRDKNFELSRHLHHLTLPRPGDWRELCELVSQLHARRMDLSRPPWECYFIDGLGKIEGFPDDAFVVCFKMHHSAVDGITGMGIVGALHDPTPETRPAPADEWSPERRPSPLNLLVRAAVSYARRPPRLLSAARHGVPVLARLPAAMTRLRSTGQVEQGLFGGVPHTRFNDRTDGRRNFDGRAYDLAAIRAARTQVPAATVNDVVLAGIGGALRRYLLDKGELPESSLVTVIAMQEHVKGRRGANQLAVARASLGTNIADPVSRLRAVHESSARSKAFIEAVGPRSFVEYAEFLPGSLLVPAIRLARAAHLGQYWDTSWVANTYVTTMRGSQSPIYLVGARMIASYGFTPFSQRNGLMHSAVSYCGRMLVSINGCPAVLPDIEHYGECMDASFAELLPRADLGTGSRPKPAPAPAHHR</sequence>
<dbReference type="GO" id="GO:0051701">
    <property type="term" value="P:biological process involved in interaction with host"/>
    <property type="evidence" value="ECO:0007669"/>
    <property type="project" value="TreeGrafter"/>
</dbReference>
<dbReference type="Pfam" id="PF03007">
    <property type="entry name" value="WS_DGAT_cat"/>
    <property type="match status" value="1"/>
</dbReference>
<evidence type="ECO:0000256" key="8">
    <source>
        <dbReference type="ARBA" id="ARBA00023098"/>
    </source>
</evidence>
<keyword evidence="6 11" id="KW-0808">Transferase</keyword>
<dbReference type="GO" id="GO:0006071">
    <property type="term" value="P:glycerol metabolic process"/>
    <property type="evidence" value="ECO:0007669"/>
    <property type="project" value="UniProtKB-KW"/>
</dbReference>
<keyword evidence="8 11" id="KW-0443">Lipid metabolism</keyword>
<evidence type="ECO:0000313" key="15">
    <source>
        <dbReference type="Proteomes" id="UP000268285"/>
    </source>
</evidence>
<keyword evidence="5 11" id="KW-0444">Lipid biosynthesis</keyword>
<dbReference type="PANTHER" id="PTHR31650:SF1">
    <property type="entry name" value="WAX ESTER SYNTHASE_DIACYLGLYCEROL ACYLTRANSFERASE 4-RELATED"/>
    <property type="match status" value="1"/>
</dbReference>
<comment type="pathway">
    <text evidence="2">Lipid metabolism.</text>
</comment>
<evidence type="ECO:0000256" key="4">
    <source>
        <dbReference type="ARBA" id="ARBA00013244"/>
    </source>
</evidence>
<evidence type="ECO:0000256" key="7">
    <source>
        <dbReference type="ARBA" id="ARBA00022798"/>
    </source>
</evidence>
<feature type="domain" description="O-acyltransferase WSD1-like N-terminal" evidence="12">
    <location>
        <begin position="4"/>
        <end position="277"/>
    </location>
</feature>
<dbReference type="Pfam" id="PF06974">
    <property type="entry name" value="WS_DGAT_C"/>
    <property type="match status" value="1"/>
</dbReference>
<evidence type="ECO:0000259" key="12">
    <source>
        <dbReference type="Pfam" id="PF03007"/>
    </source>
</evidence>
<dbReference type="GO" id="GO:0005886">
    <property type="term" value="C:plasma membrane"/>
    <property type="evidence" value="ECO:0007669"/>
    <property type="project" value="TreeGrafter"/>
</dbReference>
<keyword evidence="9 11" id="KW-0012">Acyltransferase</keyword>
<comment type="similarity">
    <text evidence="3 11">Belongs to the long-chain O-acyltransferase family.</text>
</comment>
<keyword evidence="15" id="KW-1185">Reference proteome</keyword>
<dbReference type="Proteomes" id="UP000268285">
    <property type="component" value="Unassembled WGS sequence"/>
</dbReference>
<dbReference type="GO" id="GO:0071731">
    <property type="term" value="P:response to nitric oxide"/>
    <property type="evidence" value="ECO:0007669"/>
    <property type="project" value="TreeGrafter"/>
</dbReference>
<protein>
    <recommendedName>
        <fullName evidence="4 11">Diacylglycerol O-acyltransferase</fullName>
        <ecNumber evidence="4 11">2.3.1.20</ecNumber>
    </recommendedName>
</protein>
<name>A0A498QTX7_9MYCO</name>
<dbReference type="AlphaFoldDB" id="A0A498QTX7"/>
<dbReference type="GO" id="GO:0019432">
    <property type="term" value="P:triglyceride biosynthetic process"/>
    <property type="evidence" value="ECO:0007669"/>
    <property type="project" value="UniProtKB-UniPathway"/>
</dbReference>
<evidence type="ECO:0000256" key="3">
    <source>
        <dbReference type="ARBA" id="ARBA00009587"/>
    </source>
</evidence>
<dbReference type="InterPro" id="IPR004255">
    <property type="entry name" value="O-acyltransferase_WSD1_N"/>
</dbReference>
<feature type="domain" description="O-acyltransferase WSD1 C-terminal" evidence="13">
    <location>
        <begin position="317"/>
        <end position="468"/>
    </location>
</feature>